<dbReference type="InterPro" id="IPR027417">
    <property type="entry name" value="P-loop_NTPase"/>
</dbReference>
<keyword evidence="4 6" id="KW-0067">ATP-binding</keyword>
<dbReference type="GO" id="GO:0005524">
    <property type="term" value="F:ATP binding"/>
    <property type="evidence" value="ECO:0007669"/>
    <property type="project" value="UniProtKB-KW"/>
</dbReference>
<evidence type="ECO:0000259" key="5">
    <source>
        <dbReference type="PROSITE" id="PS50893"/>
    </source>
</evidence>
<dbReference type="FunFam" id="3.40.50.300:FF:000134">
    <property type="entry name" value="Iron-enterobactin ABC transporter ATP-binding protein"/>
    <property type="match status" value="1"/>
</dbReference>
<sequence length="280" mass="31398">MLKLVSDSKQQSAHLTVEQVSWSCPEKRVLEQISFEVEQGEFVGLLGPNGVGKSTLLRCLYRYLKPDSGKVLLNGTPVWSLTQRQFAQQVAVVTQHCPTGFSMTVRQFMATGLLAHQRFWQRSSKLLDQQQVDEMLQRVALLPKAEQRFESLSGGEQQRVLIARAMLQKPQLMVLDEPTNHLDIRYQIETLQLVKSLGITVIASIHDLNLAAAFCDRLALLEQGKLVAMGDVDDVLTSSQLKRVYGVETIIDRHPLQDTPRVTYQFAPATQEVTQSNAIG</sequence>
<reference evidence="6 7" key="1">
    <citation type="submission" date="2020-04" db="EMBL/GenBank/DDBJ databases">
        <title>Ferrimonas sp. S7 isolated from sea water.</title>
        <authorList>
            <person name="Bae S.S."/>
            <person name="Baek K."/>
        </authorList>
    </citation>
    <scope>NUCLEOTIDE SEQUENCE [LARGE SCALE GENOMIC DNA]</scope>
    <source>
        <strain evidence="6 7">S7</strain>
    </source>
</reference>
<dbReference type="SUPFAM" id="SSF52540">
    <property type="entry name" value="P-loop containing nucleoside triphosphate hydrolases"/>
    <property type="match status" value="1"/>
</dbReference>
<evidence type="ECO:0000256" key="2">
    <source>
        <dbReference type="ARBA" id="ARBA00022448"/>
    </source>
</evidence>
<evidence type="ECO:0000256" key="3">
    <source>
        <dbReference type="ARBA" id="ARBA00022741"/>
    </source>
</evidence>
<evidence type="ECO:0000256" key="4">
    <source>
        <dbReference type="ARBA" id="ARBA00022840"/>
    </source>
</evidence>
<comment type="similarity">
    <text evidence="1">Belongs to the ABC transporter superfamily.</text>
</comment>
<dbReference type="AlphaFoldDB" id="A0A6H1UB46"/>
<gene>
    <name evidence="6" type="ORF">HER31_04770</name>
</gene>
<name>A0A6H1UB46_9GAMM</name>
<dbReference type="RefSeq" id="WP_168659524.1">
    <property type="nucleotide sequence ID" value="NZ_CP051180.1"/>
</dbReference>
<keyword evidence="3" id="KW-0547">Nucleotide-binding</keyword>
<dbReference type="InterPro" id="IPR017871">
    <property type="entry name" value="ABC_transporter-like_CS"/>
</dbReference>
<dbReference type="PANTHER" id="PTHR42794:SF2">
    <property type="entry name" value="ABC TRANSPORTER ATP-BINDING PROTEIN"/>
    <property type="match status" value="1"/>
</dbReference>
<evidence type="ECO:0000313" key="7">
    <source>
        <dbReference type="Proteomes" id="UP000501602"/>
    </source>
</evidence>
<dbReference type="CDD" id="cd03214">
    <property type="entry name" value="ABC_Iron-Siderophores_B12_Hemin"/>
    <property type="match status" value="1"/>
</dbReference>
<protein>
    <submittedName>
        <fullName evidence="6">ABC transporter ATP-binding protein</fullName>
    </submittedName>
</protein>
<dbReference type="Proteomes" id="UP000501602">
    <property type="component" value="Chromosome"/>
</dbReference>
<evidence type="ECO:0000256" key="1">
    <source>
        <dbReference type="ARBA" id="ARBA00005417"/>
    </source>
</evidence>
<proteinExistence type="inferred from homology"/>
<feature type="domain" description="ABC transporter" evidence="5">
    <location>
        <begin position="15"/>
        <end position="248"/>
    </location>
</feature>
<keyword evidence="7" id="KW-1185">Reference proteome</keyword>
<dbReference type="Pfam" id="PF00005">
    <property type="entry name" value="ABC_tran"/>
    <property type="match status" value="1"/>
</dbReference>
<dbReference type="EMBL" id="CP051180">
    <property type="protein sequence ID" value="QIZ76264.1"/>
    <property type="molecule type" value="Genomic_DNA"/>
</dbReference>
<dbReference type="KEGG" id="fes:HER31_04770"/>
<dbReference type="PROSITE" id="PS00211">
    <property type="entry name" value="ABC_TRANSPORTER_1"/>
    <property type="match status" value="1"/>
</dbReference>
<dbReference type="Gene3D" id="3.40.50.300">
    <property type="entry name" value="P-loop containing nucleotide triphosphate hydrolases"/>
    <property type="match status" value="1"/>
</dbReference>
<dbReference type="InterPro" id="IPR003593">
    <property type="entry name" value="AAA+_ATPase"/>
</dbReference>
<evidence type="ECO:0000313" key="6">
    <source>
        <dbReference type="EMBL" id="QIZ76264.1"/>
    </source>
</evidence>
<organism evidence="6 7">
    <name type="scientific">Ferrimonas lipolytica</name>
    <dbReference type="NCBI Taxonomy" id="2724191"/>
    <lineage>
        <taxon>Bacteria</taxon>
        <taxon>Pseudomonadati</taxon>
        <taxon>Pseudomonadota</taxon>
        <taxon>Gammaproteobacteria</taxon>
        <taxon>Alteromonadales</taxon>
        <taxon>Ferrimonadaceae</taxon>
        <taxon>Ferrimonas</taxon>
    </lineage>
</organism>
<keyword evidence="2" id="KW-0813">Transport</keyword>
<dbReference type="InterPro" id="IPR003439">
    <property type="entry name" value="ABC_transporter-like_ATP-bd"/>
</dbReference>
<accession>A0A6H1UB46</accession>
<dbReference type="GO" id="GO:0016887">
    <property type="term" value="F:ATP hydrolysis activity"/>
    <property type="evidence" value="ECO:0007669"/>
    <property type="project" value="InterPro"/>
</dbReference>
<dbReference type="SMART" id="SM00382">
    <property type="entry name" value="AAA"/>
    <property type="match status" value="1"/>
</dbReference>
<dbReference type="PROSITE" id="PS50893">
    <property type="entry name" value="ABC_TRANSPORTER_2"/>
    <property type="match status" value="1"/>
</dbReference>
<dbReference type="PANTHER" id="PTHR42794">
    <property type="entry name" value="HEMIN IMPORT ATP-BINDING PROTEIN HMUV"/>
    <property type="match status" value="1"/>
</dbReference>